<keyword evidence="3" id="KW-1185">Reference proteome</keyword>
<protein>
    <submittedName>
        <fullName evidence="2">Uncharacterized protein</fullName>
    </submittedName>
</protein>
<sequence>MKVNVGGRVEQLERKERKKGGGWKTGGRWKNWEREAGREEGKTERGEQKERKERLLKLSPATSVGFHLENPFPSKPPPHKPRCRPEIQYRFHGIERHQPGYSTSILYQSILRES</sequence>
<gene>
    <name evidence="2" type="ORF">Pcinc_015966</name>
</gene>
<accession>A0AAE1KP75</accession>
<feature type="region of interest" description="Disordered" evidence="1">
    <location>
        <begin position="1"/>
        <end position="83"/>
    </location>
</feature>
<dbReference type="EMBL" id="JAWQEG010001438">
    <property type="protein sequence ID" value="KAK3879459.1"/>
    <property type="molecule type" value="Genomic_DNA"/>
</dbReference>
<organism evidence="2 3">
    <name type="scientific">Petrolisthes cinctipes</name>
    <name type="common">Flat porcelain crab</name>
    <dbReference type="NCBI Taxonomy" id="88211"/>
    <lineage>
        <taxon>Eukaryota</taxon>
        <taxon>Metazoa</taxon>
        <taxon>Ecdysozoa</taxon>
        <taxon>Arthropoda</taxon>
        <taxon>Crustacea</taxon>
        <taxon>Multicrustacea</taxon>
        <taxon>Malacostraca</taxon>
        <taxon>Eumalacostraca</taxon>
        <taxon>Eucarida</taxon>
        <taxon>Decapoda</taxon>
        <taxon>Pleocyemata</taxon>
        <taxon>Anomura</taxon>
        <taxon>Galatheoidea</taxon>
        <taxon>Porcellanidae</taxon>
        <taxon>Petrolisthes</taxon>
    </lineage>
</organism>
<proteinExistence type="predicted"/>
<dbReference type="AlphaFoldDB" id="A0AAE1KP75"/>
<evidence type="ECO:0000256" key="1">
    <source>
        <dbReference type="SAM" id="MobiDB-lite"/>
    </source>
</evidence>
<reference evidence="2" key="1">
    <citation type="submission" date="2023-10" db="EMBL/GenBank/DDBJ databases">
        <title>Genome assemblies of two species of porcelain crab, Petrolisthes cinctipes and Petrolisthes manimaculis (Anomura: Porcellanidae).</title>
        <authorList>
            <person name="Angst P."/>
        </authorList>
    </citation>
    <scope>NUCLEOTIDE SEQUENCE</scope>
    <source>
        <strain evidence="2">PB745_01</strain>
        <tissue evidence="2">Gill</tissue>
    </source>
</reference>
<feature type="compositionally biased region" description="Basic and acidic residues" evidence="1">
    <location>
        <begin position="30"/>
        <end position="56"/>
    </location>
</feature>
<evidence type="ECO:0000313" key="2">
    <source>
        <dbReference type="EMBL" id="KAK3879459.1"/>
    </source>
</evidence>
<dbReference type="Proteomes" id="UP001286313">
    <property type="component" value="Unassembled WGS sequence"/>
</dbReference>
<evidence type="ECO:0000313" key="3">
    <source>
        <dbReference type="Proteomes" id="UP001286313"/>
    </source>
</evidence>
<comment type="caution">
    <text evidence="2">The sequence shown here is derived from an EMBL/GenBank/DDBJ whole genome shotgun (WGS) entry which is preliminary data.</text>
</comment>
<name>A0AAE1KP75_PETCI</name>